<proteinExistence type="predicted"/>
<organism evidence="1 2">
    <name type="scientific">Actinomadura namibiensis</name>
    <dbReference type="NCBI Taxonomy" id="182080"/>
    <lineage>
        <taxon>Bacteria</taxon>
        <taxon>Bacillati</taxon>
        <taxon>Actinomycetota</taxon>
        <taxon>Actinomycetes</taxon>
        <taxon>Streptosporangiales</taxon>
        <taxon>Thermomonosporaceae</taxon>
        <taxon>Actinomadura</taxon>
    </lineage>
</organism>
<evidence type="ECO:0000313" key="1">
    <source>
        <dbReference type="EMBL" id="MBA8950799.1"/>
    </source>
</evidence>
<accession>A0A7W3LMF5</accession>
<keyword evidence="2" id="KW-1185">Reference proteome</keyword>
<dbReference type="AlphaFoldDB" id="A0A7W3LMF5"/>
<dbReference type="Proteomes" id="UP000572680">
    <property type="component" value="Unassembled WGS sequence"/>
</dbReference>
<protein>
    <recommendedName>
        <fullName evidence="3">DUF3291 domain-containing protein</fullName>
    </recommendedName>
</protein>
<sequence length="133" mass="15061">MMRTRWIPGPAADTEGPVLVSVTEFTGDAFRDVPAIYRAGQELSRAWPRLDGAVGMWLWARPLGRASGSVSVWEDEAALRRFVSWAPHVAIVRRFRDRGRVRATTWHADRFAGDEAWREAVRFLEDRTAPAPT</sequence>
<comment type="caution">
    <text evidence="1">The sequence shown here is derived from an EMBL/GenBank/DDBJ whole genome shotgun (WGS) entry which is preliminary data.</text>
</comment>
<name>A0A7W3LMF5_ACTNM</name>
<evidence type="ECO:0008006" key="3">
    <source>
        <dbReference type="Google" id="ProtNLM"/>
    </source>
</evidence>
<dbReference type="EMBL" id="JACJIA010000002">
    <property type="protein sequence ID" value="MBA8950799.1"/>
    <property type="molecule type" value="Genomic_DNA"/>
</dbReference>
<gene>
    <name evidence="1" type="ORF">HNR61_002412</name>
</gene>
<reference evidence="1 2" key="1">
    <citation type="submission" date="2020-08" db="EMBL/GenBank/DDBJ databases">
        <title>Genomic Encyclopedia of Type Strains, Phase IV (KMG-IV): sequencing the most valuable type-strain genomes for metagenomic binning, comparative biology and taxonomic classification.</title>
        <authorList>
            <person name="Goeker M."/>
        </authorList>
    </citation>
    <scope>NUCLEOTIDE SEQUENCE [LARGE SCALE GENOMIC DNA]</scope>
    <source>
        <strain evidence="1 2">DSM 44197</strain>
    </source>
</reference>
<evidence type="ECO:0000313" key="2">
    <source>
        <dbReference type="Proteomes" id="UP000572680"/>
    </source>
</evidence>
<dbReference type="RefSeq" id="WP_182843142.1">
    <property type="nucleotide sequence ID" value="NZ_BAAALP010000023.1"/>
</dbReference>